<evidence type="ECO:0008006" key="5">
    <source>
        <dbReference type="Google" id="ProtNLM"/>
    </source>
</evidence>
<keyword evidence="4" id="KW-1185">Reference proteome</keyword>
<sequence>MQSRSILVFSTCLAASMLALCTITASDAHAAPSIGVDHLRASGNNHIVEAGDVALLRRGIAKFHRYSDPDATEDEEEYQDAEESDQTNDYEHDDGYGKDWSTSSADNGGDDNNDGNNAYQW</sequence>
<gene>
    <name evidence="3" type="ORF">THASP1DRAFT_22647</name>
</gene>
<dbReference type="Proteomes" id="UP000271241">
    <property type="component" value="Unassembled WGS sequence"/>
</dbReference>
<dbReference type="AlphaFoldDB" id="A0A4P9XTM2"/>
<feature type="compositionally biased region" description="Acidic residues" evidence="1">
    <location>
        <begin position="70"/>
        <end position="88"/>
    </location>
</feature>
<keyword evidence="2" id="KW-0732">Signal</keyword>
<accession>A0A4P9XTM2</accession>
<evidence type="ECO:0000256" key="1">
    <source>
        <dbReference type="SAM" id="MobiDB-lite"/>
    </source>
</evidence>
<evidence type="ECO:0000256" key="2">
    <source>
        <dbReference type="SAM" id="SignalP"/>
    </source>
</evidence>
<feature type="region of interest" description="Disordered" evidence="1">
    <location>
        <begin position="65"/>
        <end position="121"/>
    </location>
</feature>
<evidence type="ECO:0000313" key="4">
    <source>
        <dbReference type="Proteomes" id="UP000271241"/>
    </source>
</evidence>
<evidence type="ECO:0000313" key="3">
    <source>
        <dbReference type="EMBL" id="RKP09528.1"/>
    </source>
</evidence>
<protein>
    <recommendedName>
        <fullName evidence="5">RxLR effector protein</fullName>
    </recommendedName>
</protein>
<feature type="signal peptide" evidence="2">
    <location>
        <begin position="1"/>
        <end position="30"/>
    </location>
</feature>
<proteinExistence type="predicted"/>
<feature type="chain" id="PRO_5020434854" description="RxLR effector protein" evidence="2">
    <location>
        <begin position="31"/>
        <end position="121"/>
    </location>
</feature>
<dbReference type="EMBL" id="KZ992507">
    <property type="protein sequence ID" value="RKP09528.1"/>
    <property type="molecule type" value="Genomic_DNA"/>
</dbReference>
<organism evidence="3 4">
    <name type="scientific">Thamnocephalis sphaerospora</name>
    <dbReference type="NCBI Taxonomy" id="78915"/>
    <lineage>
        <taxon>Eukaryota</taxon>
        <taxon>Fungi</taxon>
        <taxon>Fungi incertae sedis</taxon>
        <taxon>Zoopagomycota</taxon>
        <taxon>Zoopagomycotina</taxon>
        <taxon>Zoopagomycetes</taxon>
        <taxon>Zoopagales</taxon>
        <taxon>Sigmoideomycetaceae</taxon>
        <taxon>Thamnocephalis</taxon>
    </lineage>
</organism>
<name>A0A4P9XTM2_9FUNG</name>
<reference evidence="4" key="1">
    <citation type="journal article" date="2018" name="Nat. Microbiol.">
        <title>Leveraging single-cell genomics to expand the fungal tree of life.</title>
        <authorList>
            <person name="Ahrendt S.R."/>
            <person name="Quandt C.A."/>
            <person name="Ciobanu D."/>
            <person name="Clum A."/>
            <person name="Salamov A."/>
            <person name="Andreopoulos B."/>
            <person name="Cheng J.F."/>
            <person name="Woyke T."/>
            <person name="Pelin A."/>
            <person name="Henrissat B."/>
            <person name="Reynolds N.K."/>
            <person name="Benny G.L."/>
            <person name="Smith M.E."/>
            <person name="James T.Y."/>
            <person name="Grigoriev I.V."/>
        </authorList>
    </citation>
    <scope>NUCLEOTIDE SEQUENCE [LARGE SCALE GENOMIC DNA]</scope>
    <source>
        <strain evidence="4">RSA 1356</strain>
    </source>
</reference>